<reference evidence="1" key="1">
    <citation type="submission" date="2020-01" db="EMBL/GenBank/DDBJ databases">
        <authorList>
            <person name="Feng Z.H.Z."/>
        </authorList>
    </citation>
    <scope>NUCLEOTIDE SEQUENCE</scope>
    <source>
        <strain evidence="1">CBS107.38</strain>
    </source>
</reference>
<keyword evidence="2" id="KW-1185">Reference proteome</keyword>
<protein>
    <submittedName>
        <fullName evidence="1">Uncharacterized protein</fullName>
    </submittedName>
</protein>
<dbReference type="EMBL" id="JAAABM010000002">
    <property type="protein sequence ID" value="KAF7680856.1"/>
    <property type="molecule type" value="Genomic_DNA"/>
</dbReference>
<proteinExistence type="predicted"/>
<evidence type="ECO:0000313" key="2">
    <source>
        <dbReference type="Proteomes" id="UP000596902"/>
    </source>
</evidence>
<dbReference type="RefSeq" id="XP_038790846.1">
    <property type="nucleotide sequence ID" value="XM_038927554.1"/>
</dbReference>
<dbReference type="Proteomes" id="UP000596902">
    <property type="component" value="Unassembled WGS sequence"/>
</dbReference>
<sequence>MLARTRKPRINEKDESALSLSEDDFRRHWVSADGLSLRNAHPKVAFNRKNNGFDHLKLTEMPLISTKAIDAPNFADFNPEEETKYLSMVRDKLSLTKDYILKEQELSLDPDRIGMRHKTTPKLLAVPPIMIDIHAQQMVRLLIELEAELRRLNADTPEDEFDAVLDQPMRDYLELWAGLQASLVWQLPGEDDADKMNKADRIMDERASSRVKADDEIAVCERVLFDKLLAPDYPGRTGDRELGAEHKRRAESRRLRWDLNIPDDDEFGLDDEWYGSRRPSIEASSGVWEDGLLVIQ</sequence>
<gene>
    <name evidence="1" type="ORF">GT037_002507</name>
</gene>
<dbReference type="GeneID" id="62200732"/>
<organism evidence="1 2">
    <name type="scientific">Alternaria burnsii</name>
    <dbReference type="NCBI Taxonomy" id="1187904"/>
    <lineage>
        <taxon>Eukaryota</taxon>
        <taxon>Fungi</taxon>
        <taxon>Dikarya</taxon>
        <taxon>Ascomycota</taxon>
        <taxon>Pezizomycotina</taxon>
        <taxon>Dothideomycetes</taxon>
        <taxon>Pleosporomycetidae</taxon>
        <taxon>Pleosporales</taxon>
        <taxon>Pleosporineae</taxon>
        <taxon>Pleosporaceae</taxon>
        <taxon>Alternaria</taxon>
        <taxon>Alternaria sect. Alternaria</taxon>
    </lineage>
</organism>
<comment type="caution">
    <text evidence="1">The sequence shown here is derived from an EMBL/GenBank/DDBJ whole genome shotgun (WGS) entry which is preliminary data.</text>
</comment>
<dbReference type="AlphaFoldDB" id="A0A8H7BAF7"/>
<accession>A0A8H7BAF7</accession>
<reference evidence="1" key="2">
    <citation type="submission" date="2020-08" db="EMBL/GenBank/DDBJ databases">
        <title>Draft Genome Sequence of Cumin Blight Pathogen Alternaria burnsii.</title>
        <authorList>
            <person name="Feng Z."/>
        </authorList>
    </citation>
    <scope>NUCLEOTIDE SEQUENCE</scope>
    <source>
        <strain evidence="1">CBS107.38</strain>
    </source>
</reference>
<name>A0A8H7BAF7_9PLEO</name>
<evidence type="ECO:0000313" key="1">
    <source>
        <dbReference type="EMBL" id="KAF7680856.1"/>
    </source>
</evidence>